<reference evidence="1 2" key="1">
    <citation type="submission" date="2020-08" db="EMBL/GenBank/DDBJ databases">
        <title>Sequencing the genomes of 1000 actinobacteria strains.</title>
        <authorList>
            <person name="Klenk H.-P."/>
        </authorList>
    </citation>
    <scope>NUCLEOTIDE SEQUENCE [LARGE SCALE GENOMIC DNA]</scope>
    <source>
        <strain evidence="1 2">DSM 24947</strain>
    </source>
</reference>
<dbReference type="Proteomes" id="UP000573729">
    <property type="component" value="Unassembled WGS sequence"/>
</dbReference>
<name>A0A7W7FHN3_9MICO</name>
<evidence type="ECO:0000313" key="2">
    <source>
        <dbReference type="Proteomes" id="UP000573729"/>
    </source>
</evidence>
<keyword evidence="2" id="KW-1185">Reference proteome</keyword>
<comment type="caution">
    <text evidence="1">The sequence shown here is derived from an EMBL/GenBank/DDBJ whole genome shotgun (WGS) entry which is preliminary data.</text>
</comment>
<dbReference type="RefSeq" id="WP_281385738.1">
    <property type="nucleotide sequence ID" value="NZ_JACHMD010000001.1"/>
</dbReference>
<protein>
    <submittedName>
        <fullName evidence="1">Uncharacterized protein</fullName>
    </submittedName>
</protein>
<dbReference type="EMBL" id="JACHMD010000001">
    <property type="protein sequence ID" value="MBB4666561.1"/>
    <property type="molecule type" value="Genomic_DNA"/>
</dbReference>
<organism evidence="1 2">
    <name type="scientific">Microbacterium marinum</name>
    <dbReference type="NCBI Taxonomy" id="421115"/>
    <lineage>
        <taxon>Bacteria</taxon>
        <taxon>Bacillati</taxon>
        <taxon>Actinomycetota</taxon>
        <taxon>Actinomycetes</taxon>
        <taxon>Micrococcales</taxon>
        <taxon>Microbacteriaceae</taxon>
        <taxon>Microbacterium</taxon>
    </lineage>
</organism>
<sequence>MSIVCPPFAGTIPTKYGQTHLTVAYAEHIAPALQQALDAIGLPE</sequence>
<proteinExistence type="predicted"/>
<dbReference type="AlphaFoldDB" id="A0A7W7FHN3"/>
<evidence type="ECO:0000313" key="1">
    <source>
        <dbReference type="EMBL" id="MBB4666561.1"/>
    </source>
</evidence>
<gene>
    <name evidence="1" type="ORF">BKA24_001270</name>
</gene>
<accession>A0A7W7FHN3</accession>